<dbReference type="AlphaFoldDB" id="A0A6J5YXT9"/>
<dbReference type="InterPro" id="IPR029058">
    <property type="entry name" value="AB_hydrolase_fold"/>
</dbReference>
<gene>
    <name evidence="2" type="ORF">UFOPK4028_00484</name>
</gene>
<organism evidence="2">
    <name type="scientific">freshwater metagenome</name>
    <dbReference type="NCBI Taxonomy" id="449393"/>
    <lineage>
        <taxon>unclassified sequences</taxon>
        <taxon>metagenomes</taxon>
        <taxon>ecological metagenomes</taxon>
    </lineage>
</organism>
<dbReference type="EMBL" id="CAESAC010000051">
    <property type="protein sequence ID" value="CAB4335141.1"/>
    <property type="molecule type" value="Genomic_DNA"/>
</dbReference>
<dbReference type="SUPFAM" id="SSF53474">
    <property type="entry name" value="alpha/beta-Hydrolases"/>
    <property type="match status" value="1"/>
</dbReference>
<protein>
    <submittedName>
        <fullName evidence="2">Unannotated protein</fullName>
    </submittedName>
</protein>
<dbReference type="Gene3D" id="3.40.50.1820">
    <property type="entry name" value="alpha/beta hydrolase"/>
    <property type="match status" value="1"/>
</dbReference>
<feature type="domain" description="AB hydrolase-1" evidence="1">
    <location>
        <begin position="26"/>
        <end position="259"/>
    </location>
</feature>
<dbReference type="InterPro" id="IPR050266">
    <property type="entry name" value="AB_hydrolase_sf"/>
</dbReference>
<sequence>MHSYLSLEGNLIAMKLAVESHGNGEPLVLIHGLGSAATAWKPLTKLLVNDFQVITVDLPGHGNSPFSLNQPMDPTSLAKLVVKNVKGLGIEKFNLIGNSLGGWIALEMAANHEENIKSVVALAPAGLWLTPFTSRYPGEVALRVIAGGANKLAPSVLNYSWAKKIGFETVSPKWRDLDYEVCLDATNAMAKSLGYFPTWDALLGKRFDKKINKDIPITIIFGDTDHTLPEKTCQERSLAPDHAKWLILSNTGHAPMWDSTDQVYAEVMSTVGSIL</sequence>
<dbReference type="PRINTS" id="PR00111">
    <property type="entry name" value="ABHYDROLASE"/>
</dbReference>
<evidence type="ECO:0000313" key="2">
    <source>
        <dbReference type="EMBL" id="CAB4335141.1"/>
    </source>
</evidence>
<evidence type="ECO:0000259" key="1">
    <source>
        <dbReference type="Pfam" id="PF00561"/>
    </source>
</evidence>
<accession>A0A6J5YXT9</accession>
<proteinExistence type="predicted"/>
<dbReference type="Pfam" id="PF00561">
    <property type="entry name" value="Abhydrolase_1"/>
    <property type="match status" value="1"/>
</dbReference>
<dbReference type="InterPro" id="IPR000073">
    <property type="entry name" value="AB_hydrolase_1"/>
</dbReference>
<dbReference type="PANTHER" id="PTHR43798">
    <property type="entry name" value="MONOACYLGLYCEROL LIPASE"/>
    <property type="match status" value="1"/>
</dbReference>
<name>A0A6J5YXT9_9ZZZZ</name>
<reference evidence="2" key="1">
    <citation type="submission" date="2020-05" db="EMBL/GenBank/DDBJ databases">
        <authorList>
            <person name="Chiriac C."/>
            <person name="Salcher M."/>
            <person name="Ghai R."/>
            <person name="Kavagutti S V."/>
        </authorList>
    </citation>
    <scope>NUCLEOTIDE SEQUENCE</scope>
</reference>